<proteinExistence type="predicted"/>
<name>A0A4Q4L2Z2_9PSED</name>
<reference evidence="1 2" key="1">
    <citation type="submission" date="2019-02" db="EMBL/GenBank/DDBJ databases">
        <title>Genome of Pseudomonas korensis isolated from heavy metal contaminated environment.</title>
        <authorList>
            <person name="Ayangbenro A.S."/>
            <person name="Babalola O."/>
        </authorList>
    </citation>
    <scope>NUCLEOTIDE SEQUENCE [LARGE SCALE GENOMIC DNA]</scope>
    <source>
        <strain evidence="1 2">AB36</strain>
    </source>
</reference>
<dbReference type="AlphaFoldDB" id="A0A4Q4L2Z2"/>
<evidence type="ECO:0000313" key="1">
    <source>
        <dbReference type="EMBL" id="RYM41228.1"/>
    </source>
</evidence>
<accession>A0A4Q4L2Z2</accession>
<dbReference type="EMBL" id="SEUB01000005">
    <property type="protein sequence ID" value="RYM41228.1"/>
    <property type="molecule type" value="Genomic_DNA"/>
</dbReference>
<sequence length="215" mass="24277">MPEVKLIGEVGLFGAAILQTHIPEQRHAALVFKDRSKKHLSLLHLAWHYTLKCDPFNAPYRSVPNVHFDEEELEFFAEHASRLYDENTAGIPYGMEYTGASVFNGDLKFIDSPGAGLTCATFILGFFDSLGFDIIDLSTWQNRDDDTQWQSGIFASLEPRLSPERKESQKNLIGAAYRFRPEEVVGSFGVFKSVPIKFSEAVDVGQQLLDEMRKK</sequence>
<gene>
    <name evidence="1" type="ORF">EVS84_15160</name>
</gene>
<protein>
    <submittedName>
        <fullName evidence="1">Uncharacterized protein</fullName>
    </submittedName>
</protein>
<comment type="caution">
    <text evidence="1">The sequence shown here is derived from an EMBL/GenBank/DDBJ whole genome shotgun (WGS) entry which is preliminary data.</text>
</comment>
<evidence type="ECO:0000313" key="2">
    <source>
        <dbReference type="Proteomes" id="UP000291107"/>
    </source>
</evidence>
<organism evidence="1 2">
    <name type="scientific">Pseudomonas koreensis</name>
    <dbReference type="NCBI Taxonomy" id="198620"/>
    <lineage>
        <taxon>Bacteria</taxon>
        <taxon>Pseudomonadati</taxon>
        <taxon>Pseudomonadota</taxon>
        <taxon>Gammaproteobacteria</taxon>
        <taxon>Pseudomonadales</taxon>
        <taxon>Pseudomonadaceae</taxon>
        <taxon>Pseudomonas</taxon>
    </lineage>
</organism>
<dbReference type="RefSeq" id="WP_129998907.1">
    <property type="nucleotide sequence ID" value="NZ_SEUB01000005.1"/>
</dbReference>
<dbReference type="Proteomes" id="UP000291107">
    <property type="component" value="Unassembled WGS sequence"/>
</dbReference>